<dbReference type="InterPro" id="IPR032675">
    <property type="entry name" value="LRR_dom_sf"/>
</dbReference>
<dbReference type="PROSITE" id="PS51257">
    <property type="entry name" value="PROKAR_LIPOPROTEIN"/>
    <property type="match status" value="1"/>
</dbReference>
<dbReference type="Pfam" id="PF12799">
    <property type="entry name" value="LRR_4"/>
    <property type="match status" value="3"/>
</dbReference>
<dbReference type="InterPro" id="IPR050836">
    <property type="entry name" value="SDS22/Internalin_LRR"/>
</dbReference>
<dbReference type="EMBL" id="JAJEWP010000001">
    <property type="protein sequence ID" value="MCC2615191.1"/>
    <property type="molecule type" value="Genomic_DNA"/>
</dbReference>
<protein>
    <submittedName>
        <fullName evidence="5">Leucine-rich repeat domain-containing protein</fullName>
    </submittedName>
</protein>
<dbReference type="InterPro" id="IPR001611">
    <property type="entry name" value="Leu-rich_rpt"/>
</dbReference>
<evidence type="ECO:0000313" key="5">
    <source>
        <dbReference type="EMBL" id="MCC2615191.1"/>
    </source>
</evidence>
<dbReference type="Gene3D" id="3.80.10.10">
    <property type="entry name" value="Ribonuclease Inhibitor"/>
    <property type="match status" value="4"/>
</dbReference>
<dbReference type="PANTHER" id="PTHR46652">
    <property type="entry name" value="LEUCINE-RICH REPEAT AND IQ DOMAIN-CONTAINING PROTEIN 1-RELATED"/>
    <property type="match status" value="1"/>
</dbReference>
<name>A0ABS8G4X5_9ALTE</name>
<feature type="signal peptide" evidence="4">
    <location>
        <begin position="1"/>
        <end position="21"/>
    </location>
</feature>
<sequence>MQFSKFSQASVLAFTTAILSACGGSGGESTPTPTSNSKPTISPMSAQSETERGVITITASASDSDGSVTDYHWVQVSGPDASLENAETSSVSVVLPAVDESQTIVLALTITDNDGATAREEVSLTVEAADALTSSAFTDAGLAACFSELAIADQDVGLTELVCDGKTVGSLDDLSALPRLQRFEMHNGYTSAGLEFPALSELTHVVMRSNEMDILPDVSELALEYLDLSDNNIYPYYSTFNVPQKIGDQPTLKTLLLENAFITYSNVPLAPFSVYTSLETLRFSHVYLDSTTDLKALTQLKTLQLSNMRGGLVDLSILSSMPQLASLDVSSTKVVDLTVLTQLSALKELDISNTDVSNLDPVYQLSGLTKLTMSHLNAEIDFDKLGTLTELTDLDLSSRSLSSTAGMSSLTGLERLNLSGTNLSTLGFVETMSALTWLDISNNGRISDLSAVSKLTALNGLDISGLSNLSDLTPLQTLTQLETLYASDLYTSYYNPIDVSALSALTSLKFLDLHDNQLVNVDSLSSLAQLETLDLSTTGLSNLFDMSGMTALTTLSLRRNSLIVDLSPLADATSLTSLDIIELSNLTSLDGLETLTALTTLYAGYTDQLSDISALGQISGLTVLDLSRAKVADQLDIITAHTGLRRLSLSNTGLTDVSPLHSLTELQHLNLQYNTNILCDDFPALEAALSGTQIAKSSDCLEKPIDLSLFTDPNLHAYISDRNFKDAADVDYLYISNNGISSIAGLEQFYNLYRLQMNSNQISDLSPLSGMSNLRYLNANDNQISDLSPLSSLTRLYDLSVDNNQITDMSPLYSLTYLDDLSISNNRITALDGISGMSRLWHLNLQSNQLSDISPLLDMNRVRYLFLGGNEDIQCADVDDLEATNYYYTLDKPEHCL</sequence>
<dbReference type="SMART" id="SM00369">
    <property type="entry name" value="LRR_TYP"/>
    <property type="match status" value="5"/>
</dbReference>
<evidence type="ECO:0000256" key="4">
    <source>
        <dbReference type="SAM" id="SignalP"/>
    </source>
</evidence>
<feature type="compositionally biased region" description="Low complexity" evidence="3">
    <location>
        <begin position="28"/>
        <end position="43"/>
    </location>
</feature>
<evidence type="ECO:0000256" key="3">
    <source>
        <dbReference type="SAM" id="MobiDB-lite"/>
    </source>
</evidence>
<evidence type="ECO:0000256" key="1">
    <source>
        <dbReference type="ARBA" id="ARBA00022614"/>
    </source>
</evidence>
<dbReference type="Gene3D" id="2.60.40.3010">
    <property type="match status" value="1"/>
</dbReference>
<organism evidence="5 6">
    <name type="scientific">Fluctibacter halophilus</name>
    <dbReference type="NCBI Taxonomy" id="226011"/>
    <lineage>
        <taxon>Bacteria</taxon>
        <taxon>Pseudomonadati</taxon>
        <taxon>Pseudomonadota</taxon>
        <taxon>Gammaproteobacteria</taxon>
        <taxon>Alteromonadales</taxon>
        <taxon>Alteromonadaceae</taxon>
        <taxon>Fluctibacter</taxon>
    </lineage>
</organism>
<keyword evidence="1" id="KW-0433">Leucine-rich repeat</keyword>
<feature type="region of interest" description="Disordered" evidence="3">
    <location>
        <begin position="24"/>
        <end position="50"/>
    </location>
</feature>
<dbReference type="SMART" id="SM00365">
    <property type="entry name" value="LRR_SD22"/>
    <property type="match status" value="11"/>
</dbReference>
<reference evidence="5 6" key="1">
    <citation type="submission" date="2021-10" db="EMBL/GenBank/DDBJ databases">
        <title>Draft genome of Aestuariibacter halophilus JC2043.</title>
        <authorList>
            <person name="Emsley S.A."/>
            <person name="Pfannmuller K.M."/>
            <person name="Ushijima B."/>
            <person name="Saw J.H."/>
            <person name="Videau P."/>
        </authorList>
    </citation>
    <scope>NUCLEOTIDE SEQUENCE [LARGE SCALE GENOMIC DNA]</scope>
    <source>
        <strain evidence="5 6">JC2043</strain>
    </source>
</reference>
<evidence type="ECO:0000256" key="2">
    <source>
        <dbReference type="ARBA" id="ARBA00022737"/>
    </source>
</evidence>
<dbReference type="PROSITE" id="PS51450">
    <property type="entry name" value="LRR"/>
    <property type="match status" value="7"/>
</dbReference>
<accession>A0ABS8G4X5</accession>
<gene>
    <name evidence="5" type="ORF">LJ739_02905</name>
</gene>
<dbReference type="Pfam" id="PF23952">
    <property type="entry name" value="LRR_EndoS"/>
    <property type="match status" value="1"/>
</dbReference>
<dbReference type="PANTHER" id="PTHR46652:SF3">
    <property type="entry name" value="LEUCINE-RICH REPEAT-CONTAINING PROTEIN 9"/>
    <property type="match status" value="1"/>
</dbReference>
<keyword evidence="2" id="KW-0677">Repeat</keyword>
<evidence type="ECO:0000313" key="6">
    <source>
        <dbReference type="Proteomes" id="UP001520878"/>
    </source>
</evidence>
<keyword evidence="6" id="KW-1185">Reference proteome</keyword>
<dbReference type="RefSeq" id="WP_229157100.1">
    <property type="nucleotide sequence ID" value="NZ_JAJEWP010000001.1"/>
</dbReference>
<dbReference type="SUPFAM" id="SSF52058">
    <property type="entry name" value="L domain-like"/>
    <property type="match status" value="3"/>
</dbReference>
<feature type="chain" id="PRO_5045325341" evidence="4">
    <location>
        <begin position="22"/>
        <end position="897"/>
    </location>
</feature>
<comment type="caution">
    <text evidence="5">The sequence shown here is derived from an EMBL/GenBank/DDBJ whole genome shotgun (WGS) entry which is preliminary data.</text>
</comment>
<dbReference type="InterPro" id="IPR025875">
    <property type="entry name" value="Leu-rich_rpt_4"/>
</dbReference>
<dbReference type="Pfam" id="PF22352">
    <property type="entry name" value="K319L-like_PKD"/>
    <property type="match status" value="1"/>
</dbReference>
<keyword evidence="4" id="KW-0732">Signal</keyword>
<dbReference type="InterPro" id="IPR003591">
    <property type="entry name" value="Leu-rich_rpt_typical-subtyp"/>
</dbReference>
<dbReference type="Proteomes" id="UP001520878">
    <property type="component" value="Unassembled WGS sequence"/>
</dbReference>
<proteinExistence type="predicted"/>